<dbReference type="RefSeq" id="XP_033454820.1">
    <property type="nucleotide sequence ID" value="XM_033608153.1"/>
</dbReference>
<name>A0A6J3LR84_9PEZI</name>
<reference evidence="3" key="2">
    <citation type="submission" date="2020-04" db="EMBL/GenBank/DDBJ databases">
        <authorList>
            <consortium name="NCBI Genome Project"/>
        </authorList>
    </citation>
    <scope>NUCLEOTIDE SEQUENCE</scope>
    <source>
        <strain evidence="3">CBS 342.82</strain>
    </source>
</reference>
<dbReference type="SUPFAM" id="SSF56112">
    <property type="entry name" value="Protein kinase-like (PK-like)"/>
    <property type="match status" value="1"/>
</dbReference>
<gene>
    <name evidence="3" type="ORF">K489DRAFT_414315</name>
</gene>
<keyword evidence="2" id="KW-1185">Reference proteome</keyword>
<reference evidence="3" key="3">
    <citation type="submission" date="2025-08" db="UniProtKB">
        <authorList>
            <consortium name="RefSeq"/>
        </authorList>
    </citation>
    <scope>IDENTIFICATION</scope>
    <source>
        <strain evidence="3">CBS 342.82</strain>
    </source>
</reference>
<evidence type="ECO:0000313" key="2">
    <source>
        <dbReference type="Proteomes" id="UP000504637"/>
    </source>
</evidence>
<protein>
    <submittedName>
        <fullName evidence="3">Phosphotransferase enzyme family protein</fullName>
    </submittedName>
</protein>
<organism evidence="3">
    <name type="scientific">Dissoconium aciculare CBS 342.82</name>
    <dbReference type="NCBI Taxonomy" id="1314786"/>
    <lineage>
        <taxon>Eukaryota</taxon>
        <taxon>Fungi</taxon>
        <taxon>Dikarya</taxon>
        <taxon>Ascomycota</taxon>
        <taxon>Pezizomycotina</taxon>
        <taxon>Dothideomycetes</taxon>
        <taxon>Dothideomycetidae</taxon>
        <taxon>Mycosphaerellales</taxon>
        <taxon>Dissoconiaceae</taxon>
        <taxon>Dissoconium</taxon>
    </lineage>
</organism>
<dbReference type="AlphaFoldDB" id="A0A6J3LR84"/>
<dbReference type="PANTHER" id="PTHR21310">
    <property type="entry name" value="AMINOGLYCOSIDE PHOSPHOTRANSFERASE-RELATED-RELATED"/>
    <property type="match status" value="1"/>
</dbReference>
<feature type="domain" description="Aminoglycoside phosphotransferase" evidence="1">
    <location>
        <begin position="46"/>
        <end position="263"/>
    </location>
</feature>
<sequence length="277" mass="31861">MPEIEMPSPDEVRAATVRFSSADAFKKVVKIRDNLTVKYGNAVKLLEAGTMRFVADNSAVHVPKIHGSFTDPETDEHFIVMDFIPGETLEKLLPTLNQQEKDQITQRIKEAVAELRRIPSPGYIGGIKKSAIPHDMFWFPGRDPIIAGPFENEAAFNEGLLRRLGTVSSMTESYLDTLRELFNEALKNHRIVFTHSDLQPKNIMVHRTSDDEDGIDQFQITIIDWEDAGWYPDYWEFCQANVMAQYRAHWLAMSRRALSLPGYEYTLMQMVFHILYY</sequence>
<dbReference type="InterPro" id="IPR011009">
    <property type="entry name" value="Kinase-like_dom_sf"/>
</dbReference>
<evidence type="ECO:0000313" key="3">
    <source>
        <dbReference type="RefSeq" id="XP_033454820.1"/>
    </source>
</evidence>
<dbReference type="GeneID" id="54365952"/>
<dbReference type="InterPro" id="IPR002575">
    <property type="entry name" value="Aminoglycoside_PTrfase"/>
</dbReference>
<evidence type="ECO:0000259" key="1">
    <source>
        <dbReference type="Pfam" id="PF01636"/>
    </source>
</evidence>
<dbReference type="CDD" id="cd05120">
    <property type="entry name" value="APH_ChoK_like"/>
    <property type="match status" value="1"/>
</dbReference>
<proteinExistence type="predicted"/>
<reference evidence="3" key="1">
    <citation type="submission" date="2020-01" db="EMBL/GenBank/DDBJ databases">
        <authorList>
            <consortium name="DOE Joint Genome Institute"/>
            <person name="Haridas S."/>
            <person name="Albert R."/>
            <person name="Binder M."/>
            <person name="Bloem J."/>
            <person name="Labutti K."/>
            <person name="Salamov A."/>
            <person name="Andreopoulos B."/>
            <person name="Baker S.E."/>
            <person name="Barry K."/>
            <person name="Bills G."/>
            <person name="Bluhm B.H."/>
            <person name="Cannon C."/>
            <person name="Castanera R."/>
            <person name="Culley D.E."/>
            <person name="Daum C."/>
            <person name="Ezra D."/>
            <person name="Gonzalez J.B."/>
            <person name="Henrissat B."/>
            <person name="Kuo A."/>
            <person name="Liang C."/>
            <person name="Lipzen A."/>
            <person name="Lutzoni F."/>
            <person name="Magnuson J."/>
            <person name="Mondo S."/>
            <person name="Nolan M."/>
            <person name="Ohm R."/>
            <person name="Pangilinan J."/>
            <person name="Park H.-J."/>
            <person name="Ramirez L."/>
            <person name="Alfaro M."/>
            <person name="Sun H."/>
            <person name="Tritt A."/>
            <person name="Yoshinaga Y."/>
            <person name="Zwiers L.-H."/>
            <person name="Turgeon B.G."/>
            <person name="Goodwin S.B."/>
            <person name="Spatafora J.W."/>
            <person name="Crous P.W."/>
            <person name="Grigoriev I.V."/>
        </authorList>
    </citation>
    <scope>NUCLEOTIDE SEQUENCE</scope>
    <source>
        <strain evidence="3">CBS 342.82</strain>
    </source>
</reference>
<dbReference type="PANTHER" id="PTHR21310:SF48">
    <property type="entry name" value="AMINOGLYCOSIDE PHOSPHOTRANSFERASE DOMAIN-CONTAINING PROTEIN"/>
    <property type="match status" value="1"/>
</dbReference>
<dbReference type="Gene3D" id="3.90.1200.10">
    <property type="match status" value="1"/>
</dbReference>
<accession>A0A6J3LR84</accession>
<dbReference type="InterPro" id="IPR051678">
    <property type="entry name" value="AGP_Transferase"/>
</dbReference>
<dbReference type="Proteomes" id="UP000504637">
    <property type="component" value="Unplaced"/>
</dbReference>
<dbReference type="OrthoDB" id="4177236at2759"/>
<dbReference type="Pfam" id="PF01636">
    <property type="entry name" value="APH"/>
    <property type="match status" value="1"/>
</dbReference>